<feature type="region of interest" description="Disordered" evidence="2">
    <location>
        <begin position="598"/>
        <end position="622"/>
    </location>
</feature>
<dbReference type="PRINTS" id="PR00891">
    <property type="entry name" value="RABGDIREP"/>
</dbReference>
<organism evidence="3 4">
    <name type="scientific">Brassica napus</name>
    <name type="common">Rape</name>
    <dbReference type="NCBI Taxonomy" id="3708"/>
    <lineage>
        <taxon>Eukaryota</taxon>
        <taxon>Viridiplantae</taxon>
        <taxon>Streptophyta</taxon>
        <taxon>Embryophyta</taxon>
        <taxon>Tracheophyta</taxon>
        <taxon>Spermatophyta</taxon>
        <taxon>Magnoliopsida</taxon>
        <taxon>eudicotyledons</taxon>
        <taxon>Gunneridae</taxon>
        <taxon>Pentapetalae</taxon>
        <taxon>rosids</taxon>
        <taxon>malvids</taxon>
        <taxon>Brassicales</taxon>
        <taxon>Brassicaceae</taxon>
        <taxon>Brassiceae</taxon>
        <taxon>Brassica</taxon>
    </lineage>
</organism>
<comment type="caution">
    <text evidence="3">The sequence shown here is derived from an EMBL/GenBank/DDBJ whole genome shotgun (WGS) entry which is preliminary data.</text>
</comment>
<dbReference type="InterPro" id="IPR036188">
    <property type="entry name" value="FAD/NAD-bd_sf"/>
</dbReference>
<dbReference type="Gene3D" id="3.50.50.60">
    <property type="entry name" value="FAD/NAD(P)-binding domain"/>
    <property type="match status" value="1"/>
</dbReference>
<evidence type="ECO:0000313" key="3">
    <source>
        <dbReference type="EMBL" id="KAH0849663.1"/>
    </source>
</evidence>
<dbReference type="InterPro" id="IPR018203">
    <property type="entry name" value="GDP_dissociation_inhibitor"/>
</dbReference>
<reference evidence="3 4" key="1">
    <citation type="submission" date="2021-05" db="EMBL/GenBank/DDBJ databases">
        <title>Genome Assembly of Synthetic Allotetraploid Brassica napus Reveals Homoeologous Exchanges between Subgenomes.</title>
        <authorList>
            <person name="Davis J.T."/>
        </authorList>
    </citation>
    <scope>NUCLEOTIDE SEQUENCE [LARGE SCALE GENOMIC DNA]</scope>
    <source>
        <strain evidence="4">cv. Da-Ae</strain>
        <tissue evidence="3">Seedling</tissue>
    </source>
</reference>
<dbReference type="PRINTS" id="PR00892">
    <property type="entry name" value="RABGDI"/>
</dbReference>
<evidence type="ECO:0000256" key="2">
    <source>
        <dbReference type="SAM" id="MobiDB-lite"/>
    </source>
</evidence>
<name>A0ABQ7X1I8_BRANA</name>
<keyword evidence="4" id="KW-1185">Reference proteome</keyword>
<dbReference type="PANTHER" id="PTHR11787">
    <property type="entry name" value="RAB GDP-DISSOCIATION INHIBITOR"/>
    <property type="match status" value="1"/>
</dbReference>
<sequence length="1030" mass="114840">MRSFETMDEEYDVIVLGTGLKECILSGLLSVDGLKVLHMDRNDYYGGESSSLNLTQLWKRFRGSDTPQKILFIMANGTLVQTLIHTDVTKYLNFKAVDGSFVYKKGKIYKVPATDVEALKSPLMGLFEKRRARKFFIYVQDYDEKDPKSHEGLDLSKVTAREIISHYIIVSYVTRFVAVFLFPIGNGLEDDTIDFIGHALALHNDDGYLDQPAMDFVMRIKVKCLLSSSTRQCSDLNLIFGYVVKLYAESLARFQGGSPYIYPLYGLGELPQAFARLSAVYGGTYMLNKPECKVEFDSSGKAIGVTSAGETAKCKKGVCDPSYLSDKVKKVGKVNRAVCIMSHPIPETNDAHSVQIILPQKQLGRKSDMYLFCCSYAHNVAPKGKYIAFVSAEAETDSPEEELKPGIELLGPIDEIFYHSYDTYVPTNKQEEDNCFISGTYDATTHFESTVEDVLEMYTKITGKTLDLSVDLSAANNSSLIHCPKSSKMPRKRHEKDPLLLLPPPPLARLLELKALHLALVHHLQAGALLVVVVADLLLALDQQLHTAHLFILKDLLHVLQATVHLLRLFYYKDLLHALQATLHLLRLRFSSWISASHDSHSSENTSNDHGFFSRGRSSSSDDDYDFFRRRRRSSSDDEGMFSGFIDEIKDAIENYRTSKKDPVAAAAEVASTSGSIACVTQAKAFQDMISRRYLPSYKLRFSAARSFRSDAALEAISNALEEKSQTWCYTITLPSPALSQLSSLISTTLASASPLSSCPSLPSYPSVSKISPWKGSRGVTSSISFLLKTLSLQEIATASKLGSVKKRFKVNVDVDKSSSKAVYEYFSSKLASSEGESISLLDDEDRTRVESVLDYIEDIDLRRWRLPDIKAFSFGLKEWRSKVNCITNPHMYEQLLRISSEDLIANGSSYFSSRLIDAKRVLKQNKAFKIRLGRGFYGECMAIRADGNHELSDELGKLLSLQSAAAGLRPIGAVTFMQRNNLKMCLRSTDDTTDTSEVAKAYGGGGTTCSSSFIIRMDEYNEWTAKNPT</sequence>
<dbReference type="SUPFAM" id="SSF54373">
    <property type="entry name" value="FAD-linked reductases, C-terminal domain"/>
    <property type="match status" value="1"/>
</dbReference>
<dbReference type="Gene3D" id="1.10.405.10">
    <property type="entry name" value="Guanine Nucleotide Dissociation Inhibitor, domain 1"/>
    <property type="match status" value="1"/>
</dbReference>
<dbReference type="Proteomes" id="UP000824890">
    <property type="component" value="Unassembled WGS sequence"/>
</dbReference>
<accession>A0ABQ7X1I8</accession>
<evidence type="ECO:0000313" key="4">
    <source>
        <dbReference type="Proteomes" id="UP000824890"/>
    </source>
</evidence>
<dbReference type="EMBL" id="JAGKQM010002415">
    <property type="protein sequence ID" value="KAH0849663.1"/>
    <property type="molecule type" value="Genomic_DNA"/>
</dbReference>
<dbReference type="InterPro" id="IPR000806">
    <property type="entry name" value="RabGDI"/>
</dbReference>
<comment type="similarity">
    <text evidence="1">Belongs to the Rab GDI family.</text>
</comment>
<evidence type="ECO:0008006" key="5">
    <source>
        <dbReference type="Google" id="ProtNLM"/>
    </source>
</evidence>
<protein>
    <recommendedName>
        <fullName evidence="5">Guanosine nucleotide diphosphate dissociation inhibitor</fullName>
    </recommendedName>
</protein>
<evidence type="ECO:0000256" key="1">
    <source>
        <dbReference type="ARBA" id="ARBA00005593"/>
    </source>
</evidence>
<proteinExistence type="inferred from homology"/>
<dbReference type="SUPFAM" id="SSF51905">
    <property type="entry name" value="FAD/NAD(P)-binding domain"/>
    <property type="match status" value="2"/>
</dbReference>
<dbReference type="Gene3D" id="3.30.519.10">
    <property type="entry name" value="Guanine Nucleotide Dissociation Inhibitor, domain 2"/>
    <property type="match status" value="1"/>
</dbReference>
<dbReference type="PANTHER" id="PTHR11787:SF26">
    <property type="entry name" value="GUANOSINE NUCLEOTIDE DIPHOSPHATE DISSOCIATION INHIBITOR"/>
    <property type="match status" value="1"/>
</dbReference>
<dbReference type="Pfam" id="PF00996">
    <property type="entry name" value="GDI"/>
    <property type="match status" value="2"/>
</dbReference>
<gene>
    <name evidence="3" type="ORF">HID58_096197</name>
</gene>